<dbReference type="EMBL" id="FNCN01000013">
    <property type="protein sequence ID" value="SDH27173.1"/>
    <property type="molecule type" value="Genomic_DNA"/>
</dbReference>
<proteinExistence type="predicted"/>
<keyword evidence="1" id="KW-0812">Transmembrane</keyword>
<dbReference type="AlphaFoldDB" id="A0A1G8B2A8"/>
<name>A0A1G8B2A8_9ACTN</name>
<protein>
    <submittedName>
        <fullName evidence="2">Uncharacterized protein</fullName>
    </submittedName>
</protein>
<evidence type="ECO:0000256" key="1">
    <source>
        <dbReference type="SAM" id="Phobius"/>
    </source>
</evidence>
<organism evidence="2 3">
    <name type="scientific">Sinosporangium album</name>
    <dbReference type="NCBI Taxonomy" id="504805"/>
    <lineage>
        <taxon>Bacteria</taxon>
        <taxon>Bacillati</taxon>
        <taxon>Actinomycetota</taxon>
        <taxon>Actinomycetes</taxon>
        <taxon>Streptosporangiales</taxon>
        <taxon>Streptosporangiaceae</taxon>
        <taxon>Sinosporangium</taxon>
    </lineage>
</organism>
<reference evidence="2 3" key="1">
    <citation type="submission" date="2016-10" db="EMBL/GenBank/DDBJ databases">
        <authorList>
            <person name="de Groot N.N."/>
        </authorList>
    </citation>
    <scope>NUCLEOTIDE SEQUENCE [LARGE SCALE GENOMIC DNA]</scope>
    <source>
        <strain evidence="2 3">CPCC 201354</strain>
    </source>
</reference>
<gene>
    <name evidence="2" type="ORF">SAMN05421505_11392</name>
</gene>
<dbReference type="Proteomes" id="UP000198923">
    <property type="component" value="Unassembled WGS sequence"/>
</dbReference>
<keyword evidence="1" id="KW-0472">Membrane</keyword>
<sequence>MTVEPATVHIIYAEFPEEQPEEQHAFAWLDGRALAPDERAERMSIHEAFVEITSGAAYDDTRVRGERVIRNGGRVLIEYPITVADETPRRMTACAVVSVPRRRRGVRDMTWVEPVADEIVGIMRDNGLAADRYRIARLLATGWTEQRYKEVARGVAKGVKTAAPVAIEAAKQYRTYAENQTRQDKSGTGKAPSPLRRSLGVAALFLLALITFWIYRKVAR</sequence>
<dbReference type="STRING" id="504805.SAMN05421505_11392"/>
<dbReference type="RefSeq" id="WP_093171226.1">
    <property type="nucleotide sequence ID" value="NZ_FNCN01000013.1"/>
</dbReference>
<evidence type="ECO:0000313" key="2">
    <source>
        <dbReference type="EMBL" id="SDH27173.1"/>
    </source>
</evidence>
<accession>A0A1G8B2A8</accession>
<feature type="transmembrane region" description="Helical" evidence="1">
    <location>
        <begin position="198"/>
        <end position="215"/>
    </location>
</feature>
<keyword evidence="1" id="KW-1133">Transmembrane helix</keyword>
<evidence type="ECO:0000313" key="3">
    <source>
        <dbReference type="Proteomes" id="UP000198923"/>
    </source>
</evidence>
<keyword evidence="3" id="KW-1185">Reference proteome</keyword>